<evidence type="ECO:0000313" key="2">
    <source>
        <dbReference type="EMBL" id="OGI69294.1"/>
    </source>
</evidence>
<dbReference type="AlphaFoldDB" id="A0A1F6VI43"/>
<organism evidence="2 3">
    <name type="scientific">Candidatus Nomurabacteria bacterium RIFCSPHIGHO2_01_FULL_42_16</name>
    <dbReference type="NCBI Taxonomy" id="1801743"/>
    <lineage>
        <taxon>Bacteria</taxon>
        <taxon>Candidatus Nomuraibacteriota</taxon>
    </lineage>
</organism>
<dbReference type="Proteomes" id="UP000178059">
    <property type="component" value="Unassembled WGS sequence"/>
</dbReference>
<gene>
    <name evidence="2" type="ORF">A2824_00850</name>
</gene>
<keyword evidence="1" id="KW-1133">Transmembrane helix</keyword>
<dbReference type="EMBL" id="MFTT01000028">
    <property type="protein sequence ID" value="OGI69294.1"/>
    <property type="molecule type" value="Genomic_DNA"/>
</dbReference>
<sequence>MNKNIVIGILTLIVIVLGVSYYKGQIDKNEIVISKPTALLVGEKSFFGCESLIDADFDTGPFSSYDKIFGRINKSSGNYPFQIEGDKLFLTRIDDGRRFELKIFSNDNGFLGAAETWPSIYGPITKTFILNKLTGLSVFTESGITGGSSDPSMGVSYLVCR</sequence>
<reference evidence="2 3" key="1">
    <citation type="journal article" date="2016" name="Nat. Commun.">
        <title>Thousands of microbial genomes shed light on interconnected biogeochemical processes in an aquifer system.</title>
        <authorList>
            <person name="Anantharaman K."/>
            <person name="Brown C.T."/>
            <person name="Hug L.A."/>
            <person name="Sharon I."/>
            <person name="Castelle C.J."/>
            <person name="Probst A.J."/>
            <person name="Thomas B.C."/>
            <person name="Singh A."/>
            <person name="Wilkins M.J."/>
            <person name="Karaoz U."/>
            <person name="Brodie E.L."/>
            <person name="Williams K.H."/>
            <person name="Hubbard S.S."/>
            <person name="Banfield J.F."/>
        </authorList>
    </citation>
    <scope>NUCLEOTIDE SEQUENCE [LARGE SCALE GENOMIC DNA]</scope>
</reference>
<evidence type="ECO:0000313" key="3">
    <source>
        <dbReference type="Proteomes" id="UP000178059"/>
    </source>
</evidence>
<keyword evidence="1" id="KW-0812">Transmembrane</keyword>
<evidence type="ECO:0000256" key="1">
    <source>
        <dbReference type="SAM" id="Phobius"/>
    </source>
</evidence>
<dbReference type="STRING" id="1801743.A2824_00850"/>
<keyword evidence="1" id="KW-0472">Membrane</keyword>
<feature type="transmembrane region" description="Helical" evidence="1">
    <location>
        <begin position="6"/>
        <end position="22"/>
    </location>
</feature>
<proteinExistence type="predicted"/>
<protein>
    <submittedName>
        <fullName evidence="2">Uncharacterized protein</fullName>
    </submittedName>
</protein>
<name>A0A1F6VI43_9BACT</name>
<accession>A0A1F6VI43</accession>
<comment type="caution">
    <text evidence="2">The sequence shown here is derived from an EMBL/GenBank/DDBJ whole genome shotgun (WGS) entry which is preliminary data.</text>
</comment>